<comment type="caution">
    <text evidence="2">The sequence shown here is derived from an EMBL/GenBank/DDBJ whole genome shotgun (WGS) entry which is preliminary data.</text>
</comment>
<keyword evidence="1" id="KW-1133">Transmembrane helix</keyword>
<dbReference type="AlphaFoldDB" id="A0A316ADW9"/>
<proteinExistence type="predicted"/>
<dbReference type="EMBL" id="QGDQ01000004">
    <property type="protein sequence ID" value="PWJ55160.1"/>
    <property type="molecule type" value="Genomic_DNA"/>
</dbReference>
<evidence type="ECO:0000256" key="1">
    <source>
        <dbReference type="SAM" id="Phobius"/>
    </source>
</evidence>
<evidence type="ECO:0000313" key="3">
    <source>
        <dbReference type="Proteomes" id="UP000245469"/>
    </source>
</evidence>
<keyword evidence="3" id="KW-1185">Reference proteome</keyword>
<dbReference type="OrthoDB" id="10012331at2"/>
<accession>A0A316ADW9</accession>
<dbReference type="RefSeq" id="WP_109773246.1">
    <property type="nucleotide sequence ID" value="NZ_QGDQ01000004.1"/>
</dbReference>
<dbReference type="Proteomes" id="UP000245469">
    <property type="component" value="Unassembled WGS sequence"/>
</dbReference>
<reference evidence="2 3" key="1">
    <citation type="submission" date="2018-03" db="EMBL/GenBank/DDBJ databases">
        <title>Genomic Encyclopedia of Archaeal and Bacterial Type Strains, Phase II (KMG-II): from individual species to whole genera.</title>
        <authorList>
            <person name="Goeker M."/>
        </authorList>
    </citation>
    <scope>NUCLEOTIDE SEQUENCE [LARGE SCALE GENOMIC DNA]</scope>
    <source>
        <strain evidence="2 3">DSM 44889</strain>
    </source>
</reference>
<feature type="transmembrane region" description="Helical" evidence="1">
    <location>
        <begin position="12"/>
        <end position="31"/>
    </location>
</feature>
<evidence type="ECO:0008006" key="4">
    <source>
        <dbReference type="Google" id="ProtNLM"/>
    </source>
</evidence>
<gene>
    <name evidence="2" type="ORF">BXY45_10481</name>
</gene>
<keyword evidence="1" id="KW-0472">Membrane</keyword>
<dbReference type="InterPro" id="IPR036514">
    <property type="entry name" value="SGNH_hydro_sf"/>
</dbReference>
<dbReference type="SUPFAM" id="SSF52266">
    <property type="entry name" value="SGNH hydrolase"/>
    <property type="match status" value="1"/>
</dbReference>
<keyword evidence="1" id="KW-0812">Transmembrane</keyword>
<dbReference type="Gene3D" id="3.40.50.1110">
    <property type="entry name" value="SGNH hydrolase"/>
    <property type="match status" value="1"/>
</dbReference>
<protein>
    <recommendedName>
        <fullName evidence="4">Lysophospholipase L1-like esterase</fullName>
    </recommendedName>
</protein>
<evidence type="ECO:0000313" key="2">
    <source>
        <dbReference type="EMBL" id="PWJ55160.1"/>
    </source>
</evidence>
<organism evidence="2 3">
    <name type="scientific">Quadrisphaera granulorum</name>
    <dbReference type="NCBI Taxonomy" id="317664"/>
    <lineage>
        <taxon>Bacteria</taxon>
        <taxon>Bacillati</taxon>
        <taxon>Actinomycetota</taxon>
        <taxon>Actinomycetes</taxon>
        <taxon>Kineosporiales</taxon>
        <taxon>Kineosporiaceae</taxon>
        <taxon>Quadrisphaera</taxon>
    </lineage>
</organism>
<name>A0A316ADW9_9ACTN</name>
<sequence length="287" mass="27908">MLPTSPLRRVQIAATGVLALAAVALVGWLLFKPAPAVEGAGTAPAGSVASVPVSGASTAQESNAAPEILPSALPSPTLTATLPTSAAAGPEASVAGGAPVVFVGDGLDPAGTANDWSALAATALAGAGAPVERSVAAADGAGWAARSSDGRTFADLVDQVVTPQTRVLVLLGSRNDLAAPTAVGEGAERALRVARDKAPQAEVVIVGPPALGDTTSAALASTRRALSAATAQAGVVYLDPVATGGELDADATTTTDGSVRLTAAGQVQLANQVLPVLQRLLTAPAGS</sequence>